<dbReference type="SFLD" id="SFLDG01129">
    <property type="entry name" value="C1.5:_HAD__Beta-PGM__Phosphata"/>
    <property type="match status" value="1"/>
</dbReference>
<gene>
    <name evidence="1" type="ORF">FGL95_04125</name>
</gene>
<dbReference type="PANTHER" id="PTHR43434:SF19">
    <property type="entry name" value="PHOSPHONOACETALDEHYDE HYDROLASE"/>
    <property type="match status" value="1"/>
</dbReference>
<dbReference type="NCBIfam" id="TIGR03351">
    <property type="entry name" value="PhnX-like"/>
    <property type="match status" value="1"/>
</dbReference>
<reference evidence="1 2" key="1">
    <citation type="submission" date="2019-05" db="EMBL/GenBank/DDBJ databases">
        <authorList>
            <person name="Lee S.D."/>
        </authorList>
    </citation>
    <scope>NUCLEOTIDE SEQUENCE [LARGE SCALE GENOMIC DNA]</scope>
    <source>
        <strain evidence="1 2">YC2-7</strain>
    </source>
</reference>
<dbReference type="SUPFAM" id="SSF56784">
    <property type="entry name" value="HAD-like"/>
    <property type="match status" value="1"/>
</dbReference>
<dbReference type="InterPro" id="IPR006439">
    <property type="entry name" value="HAD-SF_hydro_IA"/>
</dbReference>
<keyword evidence="2" id="KW-1185">Reference proteome</keyword>
<dbReference type="GO" id="GO:0008967">
    <property type="term" value="F:phosphoglycolate phosphatase activity"/>
    <property type="evidence" value="ECO:0007669"/>
    <property type="project" value="TreeGrafter"/>
</dbReference>
<organism evidence="1 2">
    <name type="scientific">Antrihabitans stalactiti</name>
    <dbReference type="NCBI Taxonomy" id="2584121"/>
    <lineage>
        <taxon>Bacteria</taxon>
        <taxon>Bacillati</taxon>
        <taxon>Actinomycetota</taxon>
        <taxon>Actinomycetes</taxon>
        <taxon>Mycobacteriales</taxon>
        <taxon>Nocardiaceae</taxon>
        <taxon>Antrihabitans</taxon>
    </lineage>
</organism>
<dbReference type="RefSeq" id="WP_169584899.1">
    <property type="nucleotide sequence ID" value="NZ_VCQU01000001.1"/>
</dbReference>
<protein>
    <submittedName>
        <fullName evidence="1">Phosphonatase-like hydrolase</fullName>
    </submittedName>
</protein>
<evidence type="ECO:0000313" key="1">
    <source>
        <dbReference type="EMBL" id="NMN94224.1"/>
    </source>
</evidence>
<accession>A0A848KAF6</accession>
<comment type="caution">
    <text evidence="1">The sequence shown here is derived from an EMBL/GenBank/DDBJ whole genome shotgun (WGS) entry which is preliminary data.</text>
</comment>
<reference evidence="1 2" key="2">
    <citation type="submission" date="2020-06" db="EMBL/GenBank/DDBJ databases">
        <title>Antribacter stalactiti gen. nov., sp. nov., a new member of the family Nacardiaceae isolated from a cave.</title>
        <authorList>
            <person name="Kim I.S."/>
        </authorList>
    </citation>
    <scope>NUCLEOTIDE SEQUENCE [LARGE SCALE GENOMIC DNA]</scope>
    <source>
        <strain evidence="1 2">YC2-7</strain>
    </source>
</reference>
<name>A0A848KAF6_9NOCA</name>
<dbReference type="InterPro" id="IPR023214">
    <property type="entry name" value="HAD_sf"/>
</dbReference>
<dbReference type="Gene3D" id="3.40.50.1000">
    <property type="entry name" value="HAD superfamily/HAD-like"/>
    <property type="match status" value="1"/>
</dbReference>
<dbReference type="SFLD" id="SFLDS00003">
    <property type="entry name" value="Haloacid_Dehalogenase"/>
    <property type="match status" value="1"/>
</dbReference>
<proteinExistence type="predicted"/>
<evidence type="ECO:0000313" key="2">
    <source>
        <dbReference type="Proteomes" id="UP000535543"/>
    </source>
</evidence>
<dbReference type="InterPro" id="IPR036412">
    <property type="entry name" value="HAD-like_sf"/>
</dbReference>
<dbReference type="GO" id="GO:0006281">
    <property type="term" value="P:DNA repair"/>
    <property type="evidence" value="ECO:0007669"/>
    <property type="project" value="TreeGrafter"/>
</dbReference>
<dbReference type="AlphaFoldDB" id="A0A848KAF6"/>
<dbReference type="PANTHER" id="PTHR43434">
    <property type="entry name" value="PHOSPHOGLYCOLATE PHOSPHATASE"/>
    <property type="match status" value="1"/>
</dbReference>
<dbReference type="Pfam" id="PF00702">
    <property type="entry name" value="Hydrolase"/>
    <property type="match status" value="1"/>
</dbReference>
<dbReference type="NCBIfam" id="TIGR01549">
    <property type="entry name" value="HAD-SF-IA-v1"/>
    <property type="match status" value="1"/>
</dbReference>
<keyword evidence="1" id="KW-0378">Hydrolase</keyword>
<dbReference type="InterPro" id="IPR022468">
    <property type="entry name" value="PhnX-like"/>
</dbReference>
<dbReference type="InterPro" id="IPR050155">
    <property type="entry name" value="HAD-like_hydrolase_sf"/>
</dbReference>
<dbReference type="EMBL" id="VCQU01000001">
    <property type="protein sequence ID" value="NMN94224.1"/>
    <property type="molecule type" value="Genomic_DNA"/>
</dbReference>
<dbReference type="Proteomes" id="UP000535543">
    <property type="component" value="Unassembled WGS sequence"/>
</dbReference>
<dbReference type="GO" id="GO:0005829">
    <property type="term" value="C:cytosol"/>
    <property type="evidence" value="ECO:0007669"/>
    <property type="project" value="TreeGrafter"/>
</dbReference>
<sequence>MSTNPIQLAVLDMAGTTVEDGGLVISAFEKAADAAGIPDSGDERERARQYVIDTMGQSKIVVFRAILGDEERAQLANQAFEDAYNALIEEGAAAPIAGAVESIERLRSSGIKVALTTGFSRGTQDKLLAALGWEDIADLTLAPSDAGRGRPYPDMVLTALLRLGIDGVDNVAVLGDTTSDVETGLRSGAQIVAGTLTGAHDEQQLRAAGATHVVASVTDFAELVLSHHHSPTNTESRFHANA</sequence>